<evidence type="ECO:0000313" key="3">
    <source>
        <dbReference type="Proteomes" id="UP001163823"/>
    </source>
</evidence>
<accession>A0AAD7PRF6</accession>
<gene>
    <name evidence="2" type="ORF">O6P43_014003</name>
</gene>
<feature type="region of interest" description="Disordered" evidence="1">
    <location>
        <begin position="77"/>
        <end position="99"/>
    </location>
</feature>
<dbReference type="EMBL" id="JARAOO010000006">
    <property type="protein sequence ID" value="KAJ7964140.1"/>
    <property type="molecule type" value="Genomic_DNA"/>
</dbReference>
<evidence type="ECO:0000313" key="2">
    <source>
        <dbReference type="EMBL" id="KAJ7964140.1"/>
    </source>
</evidence>
<reference evidence="2" key="1">
    <citation type="journal article" date="2023" name="Science">
        <title>Elucidation of the pathway for biosynthesis of saponin adjuvants from the soapbark tree.</title>
        <authorList>
            <person name="Reed J."/>
            <person name="Orme A."/>
            <person name="El-Demerdash A."/>
            <person name="Owen C."/>
            <person name="Martin L.B.B."/>
            <person name="Misra R.C."/>
            <person name="Kikuchi S."/>
            <person name="Rejzek M."/>
            <person name="Martin A.C."/>
            <person name="Harkess A."/>
            <person name="Leebens-Mack J."/>
            <person name="Louveau T."/>
            <person name="Stephenson M.J."/>
            <person name="Osbourn A."/>
        </authorList>
    </citation>
    <scope>NUCLEOTIDE SEQUENCE</scope>
    <source>
        <strain evidence="2">S10</strain>
    </source>
</reference>
<evidence type="ECO:0000256" key="1">
    <source>
        <dbReference type="SAM" id="MobiDB-lite"/>
    </source>
</evidence>
<dbReference type="Proteomes" id="UP001163823">
    <property type="component" value="Chromosome 6"/>
</dbReference>
<dbReference type="AlphaFoldDB" id="A0AAD7PRF6"/>
<keyword evidence="3" id="KW-1185">Reference proteome</keyword>
<dbReference type="PANTHER" id="PTHR34355">
    <property type="entry name" value="JOSEPHIN-LIKE PROTEIN"/>
    <property type="match status" value="1"/>
</dbReference>
<protein>
    <submittedName>
        <fullName evidence="2">JOSEPHIN-like protein</fullName>
    </submittedName>
</protein>
<proteinExistence type="predicted"/>
<sequence length="128" mass="14112">MSASRGDHVNQRRYFNDRTNFSYNQSSSRAAASNKGSVGSCRFRLATGRSEFSPIGFLRHLADRVARAVCMVSMRRRRLDEDSSSASLGRSKTLGASADSHRTAAVEDCIEFIHSSFSRSNSVTTTSH</sequence>
<organism evidence="2 3">
    <name type="scientific">Quillaja saponaria</name>
    <name type="common">Soap bark tree</name>
    <dbReference type="NCBI Taxonomy" id="32244"/>
    <lineage>
        <taxon>Eukaryota</taxon>
        <taxon>Viridiplantae</taxon>
        <taxon>Streptophyta</taxon>
        <taxon>Embryophyta</taxon>
        <taxon>Tracheophyta</taxon>
        <taxon>Spermatophyta</taxon>
        <taxon>Magnoliopsida</taxon>
        <taxon>eudicotyledons</taxon>
        <taxon>Gunneridae</taxon>
        <taxon>Pentapetalae</taxon>
        <taxon>rosids</taxon>
        <taxon>fabids</taxon>
        <taxon>Fabales</taxon>
        <taxon>Quillajaceae</taxon>
        <taxon>Quillaja</taxon>
    </lineage>
</organism>
<dbReference type="PANTHER" id="PTHR34355:SF1">
    <property type="entry name" value="JOSEPHIN-LIKE PROTEIN"/>
    <property type="match status" value="1"/>
</dbReference>
<name>A0AAD7PRF6_QUISA</name>
<dbReference type="KEGG" id="qsa:O6P43_014003"/>
<comment type="caution">
    <text evidence="2">The sequence shown here is derived from an EMBL/GenBank/DDBJ whole genome shotgun (WGS) entry which is preliminary data.</text>
</comment>